<accession>A0A1I3XR59</accession>
<comment type="caution">
    <text evidence="2">The sequence shown here is derived from an EMBL/GenBank/DDBJ whole genome shotgun (WGS) entry which is preliminary data.</text>
</comment>
<protein>
    <submittedName>
        <fullName evidence="2">Uncharacterized protein</fullName>
    </submittedName>
</protein>
<keyword evidence="3" id="KW-1185">Reference proteome</keyword>
<reference evidence="2 3" key="1">
    <citation type="submission" date="2016-10" db="EMBL/GenBank/DDBJ databases">
        <authorList>
            <person name="Varghese N."/>
            <person name="Submissions S."/>
        </authorList>
    </citation>
    <scope>NUCLEOTIDE SEQUENCE [LARGE SCALE GENOMIC DNA]</scope>
    <source>
        <strain evidence="2 3">DSM 16392</strain>
    </source>
</reference>
<feature type="compositionally biased region" description="Basic and acidic residues" evidence="1">
    <location>
        <begin position="19"/>
        <end position="34"/>
    </location>
</feature>
<sequence>MTGKDKDKAPPPPPPPPERVIREGWTPERKPVEKDLEDDR</sequence>
<dbReference type="Proteomes" id="UP000199598">
    <property type="component" value="Unassembled WGS sequence"/>
</dbReference>
<gene>
    <name evidence="2" type="ORF">SAMN04488518_103101</name>
</gene>
<evidence type="ECO:0000313" key="2">
    <source>
        <dbReference type="EMBL" id="SFK22020.1"/>
    </source>
</evidence>
<dbReference type="RefSeq" id="WP_280142328.1">
    <property type="nucleotide sequence ID" value="NZ_FOSK01000003.1"/>
</dbReference>
<feature type="region of interest" description="Disordered" evidence="1">
    <location>
        <begin position="1"/>
        <end position="40"/>
    </location>
</feature>
<dbReference type="EMBL" id="FOSK01000003">
    <property type="protein sequence ID" value="SFK22020.1"/>
    <property type="molecule type" value="Genomic_DNA"/>
</dbReference>
<evidence type="ECO:0000256" key="1">
    <source>
        <dbReference type="SAM" id="MobiDB-lite"/>
    </source>
</evidence>
<proteinExistence type="predicted"/>
<name>A0A1I3XR59_9HYPH</name>
<evidence type="ECO:0000313" key="3">
    <source>
        <dbReference type="Proteomes" id="UP000199598"/>
    </source>
</evidence>
<organism evidence="2 3">
    <name type="scientific">Pseudovibrio ascidiaceicola</name>
    <dbReference type="NCBI Taxonomy" id="285279"/>
    <lineage>
        <taxon>Bacteria</taxon>
        <taxon>Pseudomonadati</taxon>
        <taxon>Pseudomonadota</taxon>
        <taxon>Alphaproteobacteria</taxon>
        <taxon>Hyphomicrobiales</taxon>
        <taxon>Stappiaceae</taxon>
        <taxon>Pseudovibrio</taxon>
    </lineage>
</organism>